<reference evidence="5" key="2">
    <citation type="submission" date="2023-01" db="EMBL/GenBank/DDBJ databases">
        <title>Draft genome sequence of Algimonas ampicilliniresistens strain NBRC 108219.</title>
        <authorList>
            <person name="Sun Q."/>
            <person name="Mori K."/>
        </authorList>
    </citation>
    <scope>NUCLEOTIDE SEQUENCE</scope>
    <source>
        <strain evidence="5">NBRC 108219</strain>
    </source>
</reference>
<dbReference type="Pfam" id="PF00005">
    <property type="entry name" value="ABC_tran"/>
    <property type="match status" value="1"/>
</dbReference>
<keyword evidence="3" id="KW-0067">ATP-binding</keyword>
<accession>A0ABQ5V7H7</accession>
<dbReference type="InterPro" id="IPR027417">
    <property type="entry name" value="P-loop_NTPase"/>
</dbReference>
<dbReference type="InterPro" id="IPR003593">
    <property type="entry name" value="AAA+_ATPase"/>
</dbReference>
<dbReference type="PANTHER" id="PTHR42939:SF1">
    <property type="entry name" value="ABC TRANSPORTER ATP-BINDING PROTEIN ALBC-RELATED"/>
    <property type="match status" value="1"/>
</dbReference>
<dbReference type="PROSITE" id="PS00211">
    <property type="entry name" value="ABC_TRANSPORTER_1"/>
    <property type="match status" value="1"/>
</dbReference>
<evidence type="ECO:0000313" key="5">
    <source>
        <dbReference type="EMBL" id="GLQ22967.1"/>
    </source>
</evidence>
<gene>
    <name evidence="5" type="ORF">GCM10007853_08410</name>
</gene>
<feature type="domain" description="ABC transporter" evidence="4">
    <location>
        <begin position="2"/>
        <end position="204"/>
    </location>
</feature>
<evidence type="ECO:0000259" key="4">
    <source>
        <dbReference type="PROSITE" id="PS50893"/>
    </source>
</evidence>
<evidence type="ECO:0000256" key="2">
    <source>
        <dbReference type="ARBA" id="ARBA00022741"/>
    </source>
</evidence>
<evidence type="ECO:0000313" key="6">
    <source>
        <dbReference type="Proteomes" id="UP001161391"/>
    </source>
</evidence>
<dbReference type="EMBL" id="BSNK01000001">
    <property type="protein sequence ID" value="GLQ22967.1"/>
    <property type="molecule type" value="Genomic_DNA"/>
</dbReference>
<dbReference type="RefSeq" id="WP_284387875.1">
    <property type="nucleotide sequence ID" value="NZ_BSNK01000001.1"/>
</dbReference>
<keyword evidence="2" id="KW-0547">Nucleotide-binding</keyword>
<dbReference type="Proteomes" id="UP001161391">
    <property type="component" value="Unassembled WGS sequence"/>
</dbReference>
<dbReference type="SMART" id="SM00382">
    <property type="entry name" value="AAA"/>
    <property type="match status" value="1"/>
</dbReference>
<sequence length="208" mass="22467">MLELINVGQRYGRKTVLDGISHSFAPGVTVITGPSGAGKTTLLRLCASAERPKSGTLSWNGKPLGRSPRAFRTGLGYAPQRIDFPEDISGLDFMLHMAALKMIGTGAARIQATALLDRLGLGRDASGLIRTYSGGMRRRLGLAQAFLGDPDILVLDEPTAELDPVTAEHVHDLIFEQRAVVLMTTHLAESLANRKYQTLKISMLDSVK</sequence>
<name>A0ABQ5V7H7_9PROT</name>
<keyword evidence="1" id="KW-0813">Transport</keyword>
<dbReference type="Gene3D" id="3.40.50.300">
    <property type="entry name" value="P-loop containing nucleotide triphosphate hydrolases"/>
    <property type="match status" value="1"/>
</dbReference>
<proteinExistence type="predicted"/>
<reference evidence="5" key="1">
    <citation type="journal article" date="2014" name="Int. J. Syst. Evol. Microbiol.">
        <title>Complete genome of a new Firmicutes species belonging to the dominant human colonic microbiota ('Ruminococcus bicirculans') reveals two chromosomes and a selective capacity to utilize plant glucans.</title>
        <authorList>
            <consortium name="NISC Comparative Sequencing Program"/>
            <person name="Wegmann U."/>
            <person name="Louis P."/>
            <person name="Goesmann A."/>
            <person name="Henrissat B."/>
            <person name="Duncan S.H."/>
            <person name="Flint H.J."/>
        </authorList>
    </citation>
    <scope>NUCLEOTIDE SEQUENCE</scope>
    <source>
        <strain evidence="5">NBRC 108219</strain>
    </source>
</reference>
<evidence type="ECO:0000256" key="3">
    <source>
        <dbReference type="ARBA" id="ARBA00022840"/>
    </source>
</evidence>
<keyword evidence="6" id="KW-1185">Reference proteome</keyword>
<dbReference type="InterPro" id="IPR003439">
    <property type="entry name" value="ABC_transporter-like_ATP-bd"/>
</dbReference>
<protein>
    <recommendedName>
        <fullName evidence="4">ABC transporter domain-containing protein</fullName>
    </recommendedName>
</protein>
<comment type="caution">
    <text evidence="5">The sequence shown here is derived from an EMBL/GenBank/DDBJ whole genome shotgun (WGS) entry which is preliminary data.</text>
</comment>
<dbReference type="PROSITE" id="PS50893">
    <property type="entry name" value="ABC_TRANSPORTER_2"/>
    <property type="match status" value="1"/>
</dbReference>
<dbReference type="InterPro" id="IPR051782">
    <property type="entry name" value="ABC_Transporter_VariousFunc"/>
</dbReference>
<dbReference type="SUPFAM" id="SSF52540">
    <property type="entry name" value="P-loop containing nucleoside triphosphate hydrolases"/>
    <property type="match status" value="1"/>
</dbReference>
<evidence type="ECO:0000256" key="1">
    <source>
        <dbReference type="ARBA" id="ARBA00022448"/>
    </source>
</evidence>
<dbReference type="InterPro" id="IPR017871">
    <property type="entry name" value="ABC_transporter-like_CS"/>
</dbReference>
<dbReference type="PANTHER" id="PTHR42939">
    <property type="entry name" value="ABC TRANSPORTER ATP-BINDING PROTEIN ALBC-RELATED"/>
    <property type="match status" value="1"/>
</dbReference>
<organism evidence="5 6">
    <name type="scientific">Algimonas ampicilliniresistens</name>
    <dbReference type="NCBI Taxonomy" id="1298735"/>
    <lineage>
        <taxon>Bacteria</taxon>
        <taxon>Pseudomonadati</taxon>
        <taxon>Pseudomonadota</taxon>
        <taxon>Alphaproteobacteria</taxon>
        <taxon>Maricaulales</taxon>
        <taxon>Robiginitomaculaceae</taxon>
        <taxon>Algimonas</taxon>
    </lineage>
</organism>